<proteinExistence type="predicted"/>
<evidence type="ECO:0000256" key="1">
    <source>
        <dbReference type="ARBA" id="ARBA00001974"/>
    </source>
</evidence>
<keyword evidence="4" id="KW-0560">Oxidoreductase</keyword>
<keyword evidence="3" id="KW-0274">FAD</keyword>
<dbReference type="InterPro" id="IPR050641">
    <property type="entry name" value="RIFMO-like"/>
</dbReference>
<dbReference type="PANTHER" id="PTHR43004:SF19">
    <property type="entry name" value="BINDING MONOOXYGENASE, PUTATIVE (JCVI)-RELATED"/>
    <property type="match status" value="1"/>
</dbReference>
<evidence type="ECO:0000256" key="2">
    <source>
        <dbReference type="ARBA" id="ARBA00022630"/>
    </source>
</evidence>
<dbReference type="STRING" id="78915.A0A4P9XGV2"/>
<dbReference type="OrthoDB" id="1716816at2759"/>
<sequence>MASLPVAVIGAGPTGLMCAVILAELNVPVEIYERNVGPNTEWRAPGIHARTMEMLARYGLADAVLAAGETVFGMVARLNGRLHEGPSLCHMRSEFPMLVSCAQTDTEQILRDRLAKLGVRIHWGLEFVDYAYEASGITAYFCHTATDSDGQARATTRATDKELLAHQCAYLIGCDGGRSRVRKTIGAVFEGKTLDASIAVCDVHMQVSRLPTACFTLHPDGQLITFRVRLNEYRAFVMWTDDPPEMTPEVLAETIRKRMQPEDVGSLQVQSCSQFTINERRASRFISDDKHVFLCGDAAHVHSPAGGQGMNMSMQDAENLAWKLAMVYHGRANADVLDTYAIERIPVADRTIRLSGALF</sequence>
<evidence type="ECO:0000259" key="5">
    <source>
        <dbReference type="Pfam" id="PF01494"/>
    </source>
</evidence>
<protein>
    <submittedName>
        <fullName evidence="6">FAD-binding monooxygenase</fullName>
    </submittedName>
</protein>
<dbReference type="SUPFAM" id="SSF51905">
    <property type="entry name" value="FAD/NAD(P)-binding domain"/>
    <property type="match status" value="1"/>
</dbReference>
<reference evidence="7" key="1">
    <citation type="journal article" date="2018" name="Nat. Microbiol.">
        <title>Leveraging single-cell genomics to expand the fungal tree of life.</title>
        <authorList>
            <person name="Ahrendt S.R."/>
            <person name="Quandt C.A."/>
            <person name="Ciobanu D."/>
            <person name="Clum A."/>
            <person name="Salamov A."/>
            <person name="Andreopoulos B."/>
            <person name="Cheng J.F."/>
            <person name="Woyke T."/>
            <person name="Pelin A."/>
            <person name="Henrissat B."/>
            <person name="Reynolds N.K."/>
            <person name="Benny G.L."/>
            <person name="Smith M.E."/>
            <person name="James T.Y."/>
            <person name="Grigoriev I.V."/>
        </authorList>
    </citation>
    <scope>NUCLEOTIDE SEQUENCE [LARGE SCALE GENOMIC DNA]</scope>
    <source>
        <strain evidence="7">RSA 1356</strain>
    </source>
</reference>
<dbReference type="PANTHER" id="PTHR43004">
    <property type="entry name" value="TRK SYSTEM POTASSIUM UPTAKE PROTEIN"/>
    <property type="match status" value="1"/>
</dbReference>
<dbReference type="PRINTS" id="PR00420">
    <property type="entry name" value="RNGMNOXGNASE"/>
</dbReference>
<accession>A0A4P9XGV2</accession>
<dbReference type="GO" id="GO:0071949">
    <property type="term" value="F:FAD binding"/>
    <property type="evidence" value="ECO:0007669"/>
    <property type="project" value="InterPro"/>
</dbReference>
<keyword evidence="6" id="KW-0503">Monooxygenase</keyword>
<keyword evidence="7" id="KW-1185">Reference proteome</keyword>
<keyword evidence="2" id="KW-0285">Flavoprotein</keyword>
<dbReference type="InterPro" id="IPR002938">
    <property type="entry name" value="FAD-bd"/>
</dbReference>
<dbReference type="EMBL" id="KZ993398">
    <property type="protein sequence ID" value="RKP04873.1"/>
    <property type="molecule type" value="Genomic_DNA"/>
</dbReference>
<feature type="domain" description="FAD-binding" evidence="5">
    <location>
        <begin position="5"/>
        <end position="353"/>
    </location>
</feature>
<dbReference type="GO" id="GO:0016709">
    <property type="term" value="F:oxidoreductase activity, acting on paired donors, with incorporation or reduction of molecular oxygen, NAD(P)H as one donor, and incorporation of one atom of oxygen"/>
    <property type="evidence" value="ECO:0007669"/>
    <property type="project" value="UniProtKB-ARBA"/>
</dbReference>
<comment type="cofactor">
    <cofactor evidence="1">
        <name>FAD</name>
        <dbReference type="ChEBI" id="CHEBI:57692"/>
    </cofactor>
</comment>
<gene>
    <name evidence="6" type="ORF">THASP1DRAFT_10044</name>
</gene>
<dbReference type="Pfam" id="PF01494">
    <property type="entry name" value="FAD_binding_3"/>
    <property type="match status" value="1"/>
</dbReference>
<dbReference type="Proteomes" id="UP000271241">
    <property type="component" value="Unassembled WGS sequence"/>
</dbReference>
<evidence type="ECO:0000313" key="6">
    <source>
        <dbReference type="EMBL" id="RKP04873.1"/>
    </source>
</evidence>
<dbReference type="InterPro" id="IPR036188">
    <property type="entry name" value="FAD/NAD-bd_sf"/>
</dbReference>
<feature type="non-terminal residue" evidence="6">
    <location>
        <position position="359"/>
    </location>
</feature>
<name>A0A4P9XGV2_9FUNG</name>
<evidence type="ECO:0000313" key="7">
    <source>
        <dbReference type="Proteomes" id="UP000271241"/>
    </source>
</evidence>
<organism evidence="6 7">
    <name type="scientific">Thamnocephalis sphaerospora</name>
    <dbReference type="NCBI Taxonomy" id="78915"/>
    <lineage>
        <taxon>Eukaryota</taxon>
        <taxon>Fungi</taxon>
        <taxon>Fungi incertae sedis</taxon>
        <taxon>Zoopagomycota</taxon>
        <taxon>Zoopagomycotina</taxon>
        <taxon>Zoopagomycetes</taxon>
        <taxon>Zoopagales</taxon>
        <taxon>Sigmoideomycetaceae</taxon>
        <taxon>Thamnocephalis</taxon>
    </lineage>
</organism>
<dbReference type="Gene3D" id="3.50.50.60">
    <property type="entry name" value="FAD/NAD(P)-binding domain"/>
    <property type="match status" value="1"/>
</dbReference>
<dbReference type="Gene3D" id="3.30.70.2450">
    <property type="match status" value="1"/>
</dbReference>
<dbReference type="AlphaFoldDB" id="A0A4P9XGV2"/>
<evidence type="ECO:0000256" key="4">
    <source>
        <dbReference type="ARBA" id="ARBA00023002"/>
    </source>
</evidence>
<evidence type="ECO:0000256" key="3">
    <source>
        <dbReference type="ARBA" id="ARBA00022827"/>
    </source>
</evidence>